<evidence type="ECO:0000256" key="2">
    <source>
        <dbReference type="ARBA" id="ARBA00023125"/>
    </source>
</evidence>
<reference evidence="5 6" key="1">
    <citation type="submission" date="2019-05" db="EMBL/GenBank/DDBJ databases">
        <authorList>
            <consortium name="Pathogen Informatics"/>
        </authorList>
    </citation>
    <scope>NUCLEOTIDE SEQUENCE [LARGE SCALE GENOMIC DNA]</scope>
    <source>
        <strain evidence="5 6">NCTC10696</strain>
    </source>
</reference>
<dbReference type="GeneID" id="61830446"/>
<dbReference type="Gene3D" id="1.10.1660.10">
    <property type="match status" value="1"/>
</dbReference>
<dbReference type="GO" id="GO:0003677">
    <property type="term" value="F:DNA binding"/>
    <property type="evidence" value="ECO:0007669"/>
    <property type="project" value="UniProtKB-KW"/>
</dbReference>
<keyword evidence="1" id="KW-0805">Transcription regulation</keyword>
<dbReference type="PANTHER" id="PTHR30204">
    <property type="entry name" value="REDOX-CYCLING DRUG-SENSING TRANSCRIPTIONAL ACTIVATOR SOXR"/>
    <property type="match status" value="1"/>
</dbReference>
<evidence type="ECO:0000313" key="6">
    <source>
        <dbReference type="Proteomes" id="UP000306562"/>
    </source>
</evidence>
<dbReference type="PROSITE" id="PS00552">
    <property type="entry name" value="HTH_MERR_1"/>
    <property type="match status" value="1"/>
</dbReference>
<dbReference type="InterPro" id="IPR009061">
    <property type="entry name" value="DNA-bd_dom_put_sf"/>
</dbReference>
<dbReference type="Pfam" id="PF13411">
    <property type="entry name" value="MerR_1"/>
    <property type="match status" value="1"/>
</dbReference>
<feature type="domain" description="HTH merR-type" evidence="4">
    <location>
        <begin position="1"/>
        <end position="69"/>
    </location>
</feature>
<name>A0AAX3I7D0_9PSED</name>
<dbReference type="EMBL" id="LR590482">
    <property type="protein sequence ID" value="VTR00211.1"/>
    <property type="molecule type" value="Genomic_DNA"/>
</dbReference>
<evidence type="ECO:0000259" key="4">
    <source>
        <dbReference type="PROSITE" id="PS50937"/>
    </source>
</evidence>
<dbReference type="RefSeq" id="WP_057022523.1">
    <property type="nucleotide sequence ID" value="NZ_CBCSGQ010000050.1"/>
</dbReference>
<evidence type="ECO:0000313" key="5">
    <source>
        <dbReference type="EMBL" id="VTR00211.1"/>
    </source>
</evidence>
<dbReference type="SMART" id="SM00422">
    <property type="entry name" value="HTH_MERR"/>
    <property type="match status" value="1"/>
</dbReference>
<organism evidence="5 6">
    <name type="scientific">Pseudomonas synxantha</name>
    <dbReference type="NCBI Taxonomy" id="47883"/>
    <lineage>
        <taxon>Bacteria</taxon>
        <taxon>Pseudomonadati</taxon>
        <taxon>Pseudomonadota</taxon>
        <taxon>Gammaproteobacteria</taxon>
        <taxon>Pseudomonadales</taxon>
        <taxon>Pseudomonadaceae</taxon>
        <taxon>Pseudomonas</taxon>
    </lineage>
</organism>
<gene>
    <name evidence="5" type="primary">cueR</name>
    <name evidence="5" type="ORF">NCTC10696_03044</name>
</gene>
<protein>
    <submittedName>
        <fullName evidence="5">Transcriptional regulator</fullName>
    </submittedName>
</protein>
<dbReference type="InterPro" id="IPR000551">
    <property type="entry name" value="MerR-type_HTH_dom"/>
</dbReference>
<accession>A0AAX3I7D0</accession>
<dbReference type="InterPro" id="IPR047057">
    <property type="entry name" value="MerR_fam"/>
</dbReference>
<evidence type="ECO:0000256" key="3">
    <source>
        <dbReference type="ARBA" id="ARBA00023163"/>
    </source>
</evidence>
<dbReference type="SUPFAM" id="SSF46955">
    <property type="entry name" value="Putative DNA-binding domain"/>
    <property type="match status" value="1"/>
</dbReference>
<keyword evidence="3" id="KW-0804">Transcription</keyword>
<dbReference type="PANTHER" id="PTHR30204:SF94">
    <property type="entry name" value="HEAVY METAL-DEPENDENT TRANSCRIPTIONAL REGULATOR HI_0293-RELATED"/>
    <property type="match status" value="1"/>
</dbReference>
<evidence type="ECO:0000256" key="1">
    <source>
        <dbReference type="ARBA" id="ARBA00023015"/>
    </source>
</evidence>
<keyword evidence="2" id="KW-0238">DNA-binding</keyword>
<dbReference type="PROSITE" id="PS50937">
    <property type="entry name" value="HTH_MERR_2"/>
    <property type="match status" value="1"/>
</dbReference>
<proteinExistence type="predicted"/>
<dbReference type="AlphaFoldDB" id="A0AAX3I7D0"/>
<dbReference type="Proteomes" id="UP000306562">
    <property type="component" value="Chromosome"/>
</dbReference>
<dbReference type="GO" id="GO:0003700">
    <property type="term" value="F:DNA-binding transcription factor activity"/>
    <property type="evidence" value="ECO:0007669"/>
    <property type="project" value="InterPro"/>
</dbReference>
<dbReference type="PRINTS" id="PR00040">
    <property type="entry name" value="HTHMERR"/>
</dbReference>
<sequence>MNIGELAKQSGLAASRIRFYEAQGLISQVGRQANGYRRYAPEALQTLQLIQSAQQAGFTLQELKALMPAPGAHKRDELIEALERKVAQIEVMQTQLAHSKAQLLGVIDAVRAQPEGVPCSMGHKRVLESIQTGS</sequence>